<proteinExistence type="predicted"/>
<organism evidence="6 7">
    <name type="scientific">Gigaspora margarita</name>
    <dbReference type="NCBI Taxonomy" id="4874"/>
    <lineage>
        <taxon>Eukaryota</taxon>
        <taxon>Fungi</taxon>
        <taxon>Fungi incertae sedis</taxon>
        <taxon>Mucoromycota</taxon>
        <taxon>Glomeromycotina</taxon>
        <taxon>Glomeromycetes</taxon>
        <taxon>Diversisporales</taxon>
        <taxon>Gigasporaceae</taxon>
        <taxon>Gigaspora</taxon>
    </lineage>
</organism>
<dbReference type="PANTHER" id="PTHR43243">
    <property type="entry name" value="INNER MEMBRANE TRANSPORTER YGJI-RELATED"/>
    <property type="match status" value="1"/>
</dbReference>
<dbReference type="Pfam" id="PF13520">
    <property type="entry name" value="AA_permease_2"/>
    <property type="match status" value="1"/>
</dbReference>
<name>A0ABN7VSB8_GIGMA</name>
<feature type="transmembrane region" description="Helical" evidence="5">
    <location>
        <begin position="261"/>
        <end position="280"/>
    </location>
</feature>
<feature type="transmembrane region" description="Helical" evidence="5">
    <location>
        <begin position="193"/>
        <end position="211"/>
    </location>
</feature>
<sequence>MDIQIQNDNLVMTSIQQNEIASSSDSLNDPPPSFAESQMQKYLEQNTTGIHRIQIPEASEVPVDEKTLKTTSTPSRTPNLSNSWEFAGWGSRKTYLINDLQINSPDPSKSNHVLLGQWRATSISGNDLVAEVGTALPLNGGAYNCLLNTSSKWFAAIAAAISLLDYVATAVVSAATASSYLSGTLNLSDSVTFWLTIGVIVLFAGIVALGLRESSTVAFVIFIFHCLTLTLLMIACLIQWIKQGNSVLIENWKDSGSGNPLLDIFNGICLGLLGITGFEASNNYIEDQKPGVFPKTMRNMWVLVVIFNAPISFLSTAIMPLSTFKVHQNDIISTLGDYAAGNWLKIFVTVDAVIVLGAGVLTAFVGVSGLIYRMACDHILPQFLRNRNRFTKTYHWIILSFLIFCITLFVIVSGNITSLSGMFVVAFLSDLCMFAIGNIFLKYKRGRLYRPIRVSSGIAVLGLACILVALIGNIILDPSIAGYFAIYFGTVTLHKYGLDAVIIRLIQNLKQQPVVFFTKTDELHILNKAILYVKNSESTGYLKLIHIYERDEDIPSRLEDNHRVLDELYPKIQIDLILIQGEFNPKTVDYISNHFGIPK</sequence>
<reference evidence="6 7" key="1">
    <citation type="submission" date="2021-06" db="EMBL/GenBank/DDBJ databases">
        <authorList>
            <person name="Kallberg Y."/>
            <person name="Tangrot J."/>
            <person name="Rosling A."/>
        </authorList>
    </citation>
    <scope>NUCLEOTIDE SEQUENCE [LARGE SCALE GENOMIC DNA]</scope>
    <source>
        <strain evidence="6 7">120-4 pot B 10/14</strain>
    </source>
</reference>
<feature type="transmembrane region" description="Helical" evidence="5">
    <location>
        <begin position="218"/>
        <end position="241"/>
    </location>
</feature>
<evidence type="ECO:0000313" key="7">
    <source>
        <dbReference type="Proteomes" id="UP000789901"/>
    </source>
</evidence>
<dbReference type="EMBL" id="CAJVQB010020916">
    <property type="protein sequence ID" value="CAG8795732.1"/>
    <property type="molecule type" value="Genomic_DNA"/>
</dbReference>
<feature type="non-terminal residue" evidence="6">
    <location>
        <position position="599"/>
    </location>
</feature>
<feature type="transmembrane region" description="Helical" evidence="5">
    <location>
        <begin position="482"/>
        <end position="503"/>
    </location>
</feature>
<evidence type="ECO:0000256" key="3">
    <source>
        <dbReference type="ARBA" id="ARBA00022989"/>
    </source>
</evidence>
<dbReference type="Proteomes" id="UP000789901">
    <property type="component" value="Unassembled WGS sequence"/>
</dbReference>
<feature type="transmembrane region" description="Helical" evidence="5">
    <location>
        <begin position="393"/>
        <end position="413"/>
    </location>
</feature>
<accession>A0ABN7VSB8</accession>
<protein>
    <submittedName>
        <fullName evidence="6">5468_t:CDS:1</fullName>
    </submittedName>
</protein>
<keyword evidence="7" id="KW-1185">Reference proteome</keyword>
<evidence type="ECO:0000256" key="2">
    <source>
        <dbReference type="ARBA" id="ARBA00022692"/>
    </source>
</evidence>
<keyword evidence="3 5" id="KW-1133">Transmembrane helix</keyword>
<evidence type="ECO:0000256" key="5">
    <source>
        <dbReference type="SAM" id="Phobius"/>
    </source>
</evidence>
<evidence type="ECO:0000256" key="4">
    <source>
        <dbReference type="ARBA" id="ARBA00023136"/>
    </source>
</evidence>
<dbReference type="InterPro" id="IPR002293">
    <property type="entry name" value="AA/rel_permease1"/>
</dbReference>
<dbReference type="PANTHER" id="PTHR43243:SF11">
    <property type="entry name" value="AMINO ACID PERMEASE_ SLC12A DOMAIN-CONTAINING PROTEIN"/>
    <property type="match status" value="1"/>
</dbReference>
<evidence type="ECO:0000313" key="6">
    <source>
        <dbReference type="EMBL" id="CAG8795732.1"/>
    </source>
</evidence>
<evidence type="ECO:0000256" key="1">
    <source>
        <dbReference type="ARBA" id="ARBA00004141"/>
    </source>
</evidence>
<feature type="transmembrane region" description="Helical" evidence="5">
    <location>
        <begin position="419"/>
        <end position="441"/>
    </location>
</feature>
<keyword evidence="4 5" id="KW-0472">Membrane</keyword>
<comment type="subcellular location">
    <subcellularLocation>
        <location evidence="1">Membrane</location>
        <topology evidence="1">Multi-pass membrane protein</topology>
    </subcellularLocation>
</comment>
<feature type="transmembrane region" description="Helical" evidence="5">
    <location>
        <begin position="153"/>
        <end position="181"/>
    </location>
</feature>
<comment type="caution">
    <text evidence="6">The sequence shown here is derived from an EMBL/GenBank/DDBJ whole genome shotgun (WGS) entry which is preliminary data.</text>
</comment>
<gene>
    <name evidence="6" type="ORF">GMARGA_LOCUS22045</name>
</gene>
<feature type="transmembrane region" description="Helical" evidence="5">
    <location>
        <begin position="343"/>
        <end position="372"/>
    </location>
</feature>
<keyword evidence="2 5" id="KW-0812">Transmembrane</keyword>
<feature type="transmembrane region" description="Helical" evidence="5">
    <location>
        <begin position="301"/>
        <end position="323"/>
    </location>
</feature>
<dbReference type="Gene3D" id="1.20.1740.10">
    <property type="entry name" value="Amino acid/polyamine transporter I"/>
    <property type="match status" value="1"/>
</dbReference>
<feature type="transmembrane region" description="Helical" evidence="5">
    <location>
        <begin position="453"/>
        <end position="476"/>
    </location>
</feature>